<evidence type="ECO:0000313" key="3">
    <source>
        <dbReference type="Proteomes" id="UP000182466"/>
    </source>
</evidence>
<dbReference type="AlphaFoldDB" id="A0A1I7CYX1"/>
<protein>
    <recommendedName>
        <fullName evidence="1">RiboL-PSP-HEPN domain-containing protein</fullName>
    </recommendedName>
</protein>
<gene>
    <name evidence="2" type="ORF">SAMN05216236_12118</name>
</gene>
<sequence length="215" mass="23840">MPSNALAKFENKMLVDVNRIIESHGTLNHDGGGRRGLGHITRSGVLMLCASWELYVEELAIEVAGHLAGRANAPTQLPLGAQKELSRLVRDHKHDLKPLELAGSGWEQVYTAHVTEVVGSLNTPKAGPIDETYKKLLGWENPSKNWTRGKDFINDFVKVRGDVAHRGSDADYVRIDHLRDNYVAGISATVIEHDNAACDFINENSDGGRPWRRRT</sequence>
<dbReference type="STRING" id="999627.SAMN05216236_12118"/>
<evidence type="ECO:0000259" key="1">
    <source>
        <dbReference type="Pfam" id="PF18735"/>
    </source>
</evidence>
<dbReference type="InterPro" id="IPR041519">
    <property type="entry name" value="HEPN_RiboL-PSP"/>
</dbReference>
<reference evidence="2 3" key="1">
    <citation type="submission" date="2016-10" db="EMBL/GenBank/DDBJ databases">
        <authorList>
            <person name="de Groot N.N."/>
        </authorList>
    </citation>
    <scope>NUCLEOTIDE SEQUENCE [LARGE SCALE GENOMIC DNA]</scope>
    <source>
        <strain evidence="2 3">CGMCC 1.10959</strain>
    </source>
</reference>
<dbReference type="Proteomes" id="UP000182466">
    <property type="component" value="Unassembled WGS sequence"/>
</dbReference>
<dbReference type="EMBL" id="FPAW01000021">
    <property type="protein sequence ID" value="SFU04631.1"/>
    <property type="molecule type" value="Genomic_DNA"/>
</dbReference>
<dbReference type="Pfam" id="PF18735">
    <property type="entry name" value="HEPN_RiboL-PSP"/>
    <property type="match status" value="1"/>
</dbReference>
<dbReference type="RefSeq" id="WP_027261237.1">
    <property type="nucleotide sequence ID" value="NZ_FPAW01000021.1"/>
</dbReference>
<accession>A0A1I7CYX1</accession>
<keyword evidence="3" id="KW-1185">Reference proteome</keyword>
<name>A0A1I7CYX1_9RHOB</name>
<feature type="domain" description="RiboL-PSP-HEPN" evidence="1">
    <location>
        <begin position="19"/>
        <end position="196"/>
    </location>
</feature>
<proteinExistence type="predicted"/>
<dbReference type="OrthoDB" id="6990533at2"/>
<evidence type="ECO:0000313" key="2">
    <source>
        <dbReference type="EMBL" id="SFU04631.1"/>
    </source>
</evidence>
<organism evidence="2 3">
    <name type="scientific">Sedimentitalea nanhaiensis</name>
    <dbReference type="NCBI Taxonomy" id="999627"/>
    <lineage>
        <taxon>Bacteria</taxon>
        <taxon>Pseudomonadati</taxon>
        <taxon>Pseudomonadota</taxon>
        <taxon>Alphaproteobacteria</taxon>
        <taxon>Rhodobacterales</taxon>
        <taxon>Paracoccaceae</taxon>
        <taxon>Sedimentitalea</taxon>
    </lineage>
</organism>